<feature type="chain" id="PRO_5024459708" description="BIG2 domain-containing protein" evidence="1">
    <location>
        <begin position="25"/>
        <end position="114"/>
    </location>
</feature>
<sequence length="114" mass="12027">MKKKLLLGLLSLTACFSLGSTSFANSSTAVNENPAMTVVNQDVTAKDNYYAEITIKVGESINLTGSGFFISSAPPYDAIYLNRQGLVIGLKPGSVAVVADLPGGDTIMYFITVK</sequence>
<gene>
    <name evidence="2" type="ORF">EC604_18860</name>
</gene>
<proteinExistence type="predicted"/>
<organism evidence="2 3">
    <name type="scientific">Paenibacillus amylolyticus</name>
    <dbReference type="NCBI Taxonomy" id="1451"/>
    <lineage>
        <taxon>Bacteria</taxon>
        <taxon>Bacillati</taxon>
        <taxon>Bacillota</taxon>
        <taxon>Bacilli</taxon>
        <taxon>Bacillales</taxon>
        <taxon>Paenibacillaceae</taxon>
        <taxon>Paenibacillus</taxon>
    </lineage>
</organism>
<evidence type="ECO:0000313" key="3">
    <source>
        <dbReference type="Proteomes" id="UP000323664"/>
    </source>
</evidence>
<dbReference type="Proteomes" id="UP000323664">
    <property type="component" value="Unassembled WGS sequence"/>
</dbReference>
<reference evidence="2 3" key="1">
    <citation type="journal article" date="2019" name="J. Ind. Microbiol. Biotechnol.">
        <title>Paenibacillus amylolyticus 27C64 has a diverse set of carbohydrate-active enzymes and complete pectin deconstruction system.</title>
        <authorList>
            <person name="Keggi C."/>
            <person name="Doran-Peterson J."/>
        </authorList>
    </citation>
    <scope>NUCLEOTIDE SEQUENCE [LARGE SCALE GENOMIC DNA]</scope>
    <source>
        <strain evidence="2 3">27C64</strain>
    </source>
</reference>
<dbReference type="AlphaFoldDB" id="A0A5M9WWN7"/>
<dbReference type="EMBL" id="RIAS01000011">
    <property type="protein sequence ID" value="KAA8785899.1"/>
    <property type="molecule type" value="Genomic_DNA"/>
</dbReference>
<dbReference type="OrthoDB" id="2656966at2"/>
<name>A0A5M9WWN7_PAEAM</name>
<accession>A0A5M9WWN7</accession>
<feature type="signal peptide" evidence="1">
    <location>
        <begin position="1"/>
        <end position="24"/>
    </location>
</feature>
<evidence type="ECO:0000256" key="1">
    <source>
        <dbReference type="SAM" id="SignalP"/>
    </source>
</evidence>
<evidence type="ECO:0000313" key="2">
    <source>
        <dbReference type="EMBL" id="KAA8785899.1"/>
    </source>
</evidence>
<evidence type="ECO:0008006" key="4">
    <source>
        <dbReference type="Google" id="ProtNLM"/>
    </source>
</evidence>
<comment type="caution">
    <text evidence="2">The sequence shown here is derived from an EMBL/GenBank/DDBJ whole genome shotgun (WGS) entry which is preliminary data.</text>
</comment>
<protein>
    <recommendedName>
        <fullName evidence="4">BIG2 domain-containing protein</fullName>
    </recommendedName>
</protein>
<dbReference type="PROSITE" id="PS51257">
    <property type="entry name" value="PROKAR_LIPOPROTEIN"/>
    <property type="match status" value="1"/>
</dbReference>
<keyword evidence="1" id="KW-0732">Signal</keyword>
<dbReference type="RefSeq" id="WP_123065661.1">
    <property type="nucleotide sequence ID" value="NZ_RIAS01000011.1"/>
</dbReference>